<proteinExistence type="predicted"/>
<keyword evidence="2" id="KW-1133">Transmembrane helix</keyword>
<feature type="region of interest" description="Disordered" evidence="1">
    <location>
        <begin position="75"/>
        <end position="113"/>
    </location>
</feature>
<protein>
    <submittedName>
        <fullName evidence="3">Uncharacterized protein</fullName>
    </submittedName>
</protein>
<evidence type="ECO:0000256" key="2">
    <source>
        <dbReference type="SAM" id="Phobius"/>
    </source>
</evidence>
<keyword evidence="2" id="KW-0472">Membrane</keyword>
<keyword evidence="4" id="KW-1185">Reference proteome</keyword>
<gene>
    <name evidence="3" type="ORF">RFI_10592</name>
</gene>
<name>X6NKV7_RETFI</name>
<feature type="compositionally biased region" description="Acidic residues" evidence="1">
    <location>
        <begin position="79"/>
        <end position="93"/>
    </location>
</feature>
<dbReference type="EMBL" id="ASPP01007794">
    <property type="protein sequence ID" value="ETO26548.1"/>
    <property type="molecule type" value="Genomic_DNA"/>
</dbReference>
<feature type="compositionally biased region" description="Basic and acidic residues" evidence="1">
    <location>
        <begin position="94"/>
        <end position="107"/>
    </location>
</feature>
<feature type="transmembrane region" description="Helical" evidence="2">
    <location>
        <begin position="164"/>
        <end position="182"/>
    </location>
</feature>
<dbReference type="AlphaFoldDB" id="X6NKV7"/>
<evidence type="ECO:0000256" key="1">
    <source>
        <dbReference type="SAM" id="MobiDB-lite"/>
    </source>
</evidence>
<feature type="transmembrane region" description="Helical" evidence="2">
    <location>
        <begin position="273"/>
        <end position="295"/>
    </location>
</feature>
<keyword evidence="2" id="KW-0812">Transmembrane</keyword>
<feature type="transmembrane region" description="Helical" evidence="2">
    <location>
        <begin position="129"/>
        <end position="157"/>
    </location>
</feature>
<dbReference type="Proteomes" id="UP000023152">
    <property type="component" value="Unassembled WGS sequence"/>
</dbReference>
<organism evidence="3 4">
    <name type="scientific">Reticulomyxa filosa</name>
    <dbReference type="NCBI Taxonomy" id="46433"/>
    <lineage>
        <taxon>Eukaryota</taxon>
        <taxon>Sar</taxon>
        <taxon>Rhizaria</taxon>
        <taxon>Retaria</taxon>
        <taxon>Foraminifera</taxon>
        <taxon>Monothalamids</taxon>
        <taxon>Reticulomyxidae</taxon>
        <taxon>Reticulomyxa</taxon>
    </lineage>
</organism>
<evidence type="ECO:0000313" key="4">
    <source>
        <dbReference type="Proteomes" id="UP000023152"/>
    </source>
</evidence>
<sequence length="296" mass="33676">MSDLNLNLIQEWVHSEKDARFLLDLFQQRQLTAAKLAAFSENTLQSTFADELNISDSLLRTRFINNFMEWKKQNKLTTEGDEDNNEDEVENENEQGKRRGQEGKPFIRSDNTSSMKASAKSHMQLAGEYFIFSFSLCEATGLLLKLIYELAVCAVALQKKKNKIKIFFFFFFFFSPLFYLFLIGPTENESSGAEMIEATTAVPFGTEASTKSDETKGKESEKKSYASLKDSTNKSKNYSGNGGGLKKKGSEVKLWFEEHTVSKADQWLTRIPAIWRLWLVVVSCTFAIICDIGLFQ</sequence>
<feature type="compositionally biased region" description="Basic and acidic residues" evidence="1">
    <location>
        <begin position="210"/>
        <end position="224"/>
    </location>
</feature>
<feature type="region of interest" description="Disordered" evidence="1">
    <location>
        <begin position="207"/>
        <end position="247"/>
    </location>
</feature>
<reference evidence="3 4" key="1">
    <citation type="journal article" date="2013" name="Curr. Biol.">
        <title>The Genome of the Foraminiferan Reticulomyxa filosa.</title>
        <authorList>
            <person name="Glockner G."/>
            <person name="Hulsmann N."/>
            <person name="Schleicher M."/>
            <person name="Noegel A.A."/>
            <person name="Eichinger L."/>
            <person name="Gallinger C."/>
            <person name="Pawlowski J."/>
            <person name="Sierra R."/>
            <person name="Euteneuer U."/>
            <person name="Pillet L."/>
            <person name="Moustafa A."/>
            <person name="Platzer M."/>
            <person name="Groth M."/>
            <person name="Szafranski K."/>
            <person name="Schliwa M."/>
        </authorList>
    </citation>
    <scope>NUCLEOTIDE SEQUENCE [LARGE SCALE GENOMIC DNA]</scope>
</reference>
<comment type="caution">
    <text evidence="3">The sequence shown here is derived from an EMBL/GenBank/DDBJ whole genome shotgun (WGS) entry which is preliminary data.</text>
</comment>
<accession>X6NKV7</accession>
<evidence type="ECO:0000313" key="3">
    <source>
        <dbReference type="EMBL" id="ETO26548.1"/>
    </source>
</evidence>